<proteinExistence type="predicted"/>
<accession>A0A0G1S708</accession>
<keyword evidence="1" id="KW-0378">Hydrolase</keyword>
<dbReference type="GO" id="GO:0016787">
    <property type="term" value="F:hydrolase activity"/>
    <property type="evidence" value="ECO:0007669"/>
    <property type="project" value="UniProtKB-KW"/>
</dbReference>
<organism evidence="2 3">
    <name type="scientific">Candidatus Amesbacteria bacterium GW2011_GWC1_47_15</name>
    <dbReference type="NCBI Taxonomy" id="1618364"/>
    <lineage>
        <taxon>Bacteria</taxon>
        <taxon>Candidatus Amesiibacteriota</taxon>
    </lineage>
</organism>
<protein>
    <submittedName>
        <fullName evidence="2">Sortase family protein</fullName>
    </submittedName>
</protein>
<evidence type="ECO:0000313" key="3">
    <source>
        <dbReference type="Proteomes" id="UP000034502"/>
    </source>
</evidence>
<dbReference type="AlphaFoldDB" id="A0A0G1S708"/>
<dbReference type="NCBIfam" id="TIGR01076">
    <property type="entry name" value="sortase_fam"/>
    <property type="match status" value="1"/>
</dbReference>
<sequence>MKKIFPLFLLSSGILLLLSVVLPISASYLLFALNPTPELIDPTATSGRPAVFVVSAISFTTVDYTRAANWFPSLPQAAPPPESKTRFFNLSIPDLELEDVPVEINGQDLTKNAIHYPGTSVPGEYGNTVVFGHSALPQLYKKGSPLTIFNPLLKIKVGNEIIVKYDGVTYRYFVRDTREVKPSAIQVMEQRFDRREITLITCTPLGTYWRRFVVRAEMVD</sequence>
<dbReference type="Pfam" id="PF04203">
    <property type="entry name" value="Sortase"/>
    <property type="match status" value="1"/>
</dbReference>
<dbReference type="STRING" id="1618364.UX86_C0001G0017"/>
<dbReference type="InterPro" id="IPR023365">
    <property type="entry name" value="Sortase_dom-sf"/>
</dbReference>
<dbReference type="SUPFAM" id="SSF63817">
    <property type="entry name" value="Sortase"/>
    <property type="match status" value="1"/>
</dbReference>
<dbReference type="Proteomes" id="UP000034502">
    <property type="component" value="Unassembled WGS sequence"/>
</dbReference>
<reference evidence="2 3" key="1">
    <citation type="journal article" date="2015" name="Nature">
        <title>rRNA introns, odd ribosomes, and small enigmatic genomes across a large radiation of phyla.</title>
        <authorList>
            <person name="Brown C.T."/>
            <person name="Hug L.A."/>
            <person name="Thomas B.C."/>
            <person name="Sharon I."/>
            <person name="Castelle C.J."/>
            <person name="Singh A."/>
            <person name="Wilkins M.J."/>
            <person name="Williams K.H."/>
            <person name="Banfield J.F."/>
        </authorList>
    </citation>
    <scope>NUCLEOTIDE SEQUENCE [LARGE SCALE GENOMIC DNA]</scope>
</reference>
<dbReference type="Gene3D" id="2.40.260.10">
    <property type="entry name" value="Sortase"/>
    <property type="match status" value="1"/>
</dbReference>
<evidence type="ECO:0000256" key="1">
    <source>
        <dbReference type="ARBA" id="ARBA00022801"/>
    </source>
</evidence>
<dbReference type="EMBL" id="LCNU01000001">
    <property type="protein sequence ID" value="KKU65161.1"/>
    <property type="molecule type" value="Genomic_DNA"/>
</dbReference>
<gene>
    <name evidence="2" type="ORF">UX86_C0001G0017</name>
</gene>
<name>A0A0G1S708_9BACT</name>
<evidence type="ECO:0000313" key="2">
    <source>
        <dbReference type="EMBL" id="KKU65161.1"/>
    </source>
</evidence>
<dbReference type="InterPro" id="IPR005754">
    <property type="entry name" value="Sortase"/>
</dbReference>
<comment type="caution">
    <text evidence="2">The sequence shown here is derived from an EMBL/GenBank/DDBJ whole genome shotgun (WGS) entry which is preliminary data.</text>
</comment>